<dbReference type="SUPFAM" id="SSF53254">
    <property type="entry name" value="Phosphoglycerate mutase-like"/>
    <property type="match status" value="1"/>
</dbReference>
<evidence type="ECO:0000313" key="2">
    <source>
        <dbReference type="EMBL" id="PIO64973.1"/>
    </source>
</evidence>
<comment type="similarity">
    <text evidence="1">Belongs to the histidine acid phosphatase family.</text>
</comment>
<dbReference type="OrthoDB" id="258392at2759"/>
<proteinExistence type="inferred from homology"/>
<dbReference type="Proteomes" id="UP000230423">
    <property type="component" value="Unassembled WGS sequence"/>
</dbReference>
<gene>
    <name evidence="2" type="ORF">TELCIR_13378</name>
</gene>
<organism evidence="2 3">
    <name type="scientific">Teladorsagia circumcincta</name>
    <name type="common">Brown stomach worm</name>
    <name type="synonym">Ostertagia circumcincta</name>
    <dbReference type="NCBI Taxonomy" id="45464"/>
    <lineage>
        <taxon>Eukaryota</taxon>
        <taxon>Metazoa</taxon>
        <taxon>Ecdysozoa</taxon>
        <taxon>Nematoda</taxon>
        <taxon>Chromadorea</taxon>
        <taxon>Rhabditida</taxon>
        <taxon>Rhabditina</taxon>
        <taxon>Rhabditomorpha</taxon>
        <taxon>Strongyloidea</taxon>
        <taxon>Trichostrongylidae</taxon>
        <taxon>Teladorsagia</taxon>
    </lineage>
</organism>
<name>A0A2G9U403_TELCI</name>
<sequence length="231" mass="26379">MANILGMYGPSDGRAKSDVDYPDVAGWPKGFVPIAIHTVDGNDYVATLLANLTELCGQTVSMDNFWVIRDSLLVEQIHKNNTLRERNKWFSDDLFKRMTAVHDKIHEYQNGVYGKPIIMNGLDIGNELQKIRGGSMFNDLKMHMDIKLQCSNQSGSNCKWINGLKYYVYSAHDSTIYAFFAILGIQNKVISPTGYPEYTAATFIELWRNRTDNQPYFKTVKRIGAQYDRNQ</sequence>
<accession>A0A2G9U403</accession>
<evidence type="ECO:0000256" key="1">
    <source>
        <dbReference type="ARBA" id="ARBA00005375"/>
    </source>
</evidence>
<dbReference type="AlphaFoldDB" id="A0A2G9U403"/>
<dbReference type="GO" id="GO:0016791">
    <property type="term" value="F:phosphatase activity"/>
    <property type="evidence" value="ECO:0007669"/>
    <property type="project" value="TreeGrafter"/>
</dbReference>
<evidence type="ECO:0000313" key="3">
    <source>
        <dbReference type="Proteomes" id="UP000230423"/>
    </source>
</evidence>
<dbReference type="EMBL" id="KZ349413">
    <property type="protein sequence ID" value="PIO64973.1"/>
    <property type="molecule type" value="Genomic_DNA"/>
</dbReference>
<dbReference type="InterPro" id="IPR000560">
    <property type="entry name" value="His_Pase_clade-2"/>
</dbReference>
<dbReference type="Pfam" id="PF00328">
    <property type="entry name" value="His_Phos_2"/>
    <property type="match status" value="1"/>
</dbReference>
<keyword evidence="3" id="KW-1185">Reference proteome</keyword>
<dbReference type="PANTHER" id="PTHR11567">
    <property type="entry name" value="ACID PHOSPHATASE-RELATED"/>
    <property type="match status" value="1"/>
</dbReference>
<protein>
    <submittedName>
        <fullName evidence="2">Histidine acid phosphatase</fullName>
    </submittedName>
</protein>
<dbReference type="InterPro" id="IPR029033">
    <property type="entry name" value="His_PPase_superfam"/>
</dbReference>
<dbReference type="Gene3D" id="3.40.50.1240">
    <property type="entry name" value="Phosphoglycerate mutase-like"/>
    <property type="match status" value="1"/>
</dbReference>
<dbReference type="PANTHER" id="PTHR11567:SF206">
    <property type="entry name" value="HISTIDINE ACID PHOSPHATASE-RELATED"/>
    <property type="match status" value="1"/>
</dbReference>
<dbReference type="CDD" id="cd07061">
    <property type="entry name" value="HP_HAP_like"/>
    <property type="match status" value="1"/>
</dbReference>
<dbReference type="InterPro" id="IPR050645">
    <property type="entry name" value="Histidine_acid_phosphatase"/>
</dbReference>
<reference evidence="2 3" key="1">
    <citation type="submission" date="2015-09" db="EMBL/GenBank/DDBJ databases">
        <title>Draft genome of the parasitic nematode Teladorsagia circumcincta isolate WARC Sus (inbred).</title>
        <authorList>
            <person name="Mitreva M."/>
        </authorList>
    </citation>
    <scope>NUCLEOTIDE SEQUENCE [LARGE SCALE GENOMIC DNA]</scope>
    <source>
        <strain evidence="2 3">S</strain>
    </source>
</reference>